<dbReference type="Proteomes" id="UP001302806">
    <property type="component" value="Chromosome"/>
</dbReference>
<evidence type="ECO:0000313" key="2">
    <source>
        <dbReference type="Proteomes" id="UP001302806"/>
    </source>
</evidence>
<evidence type="ECO:0000313" key="1">
    <source>
        <dbReference type="EMBL" id="WNH08188.1"/>
    </source>
</evidence>
<proteinExistence type="predicted"/>
<gene>
    <name evidence="1" type="ORF">RHP51_13615</name>
</gene>
<name>A0ABY9XQI2_9FLAO</name>
<dbReference type="RefSeq" id="WP_415864923.1">
    <property type="nucleotide sequence ID" value="NZ_CP134537.1"/>
</dbReference>
<reference evidence="1 2" key="1">
    <citation type="submission" date="2023-09" db="EMBL/GenBank/DDBJ databases">
        <title>Thalassobella suaedae gen. nov., sp. nov., a marine bacterium of the family Flavobacteriaceae isolated from a halophyte Suaeda japonica.</title>
        <authorList>
            <person name="Lee S.Y."/>
            <person name="Hwang C.Y."/>
        </authorList>
    </citation>
    <scope>NUCLEOTIDE SEQUENCE [LARGE SCALE GENOMIC DNA]</scope>
    <source>
        <strain evidence="1 2">HL-DH14</strain>
    </source>
</reference>
<dbReference type="SUPFAM" id="SSF63825">
    <property type="entry name" value="YWTD domain"/>
    <property type="match status" value="1"/>
</dbReference>
<protein>
    <submittedName>
        <fullName evidence="1">Uncharacterized protein</fullName>
    </submittedName>
</protein>
<accession>A0ABY9XQI2</accession>
<dbReference type="EMBL" id="CP134537">
    <property type="protein sequence ID" value="WNH08188.1"/>
    <property type="molecule type" value="Genomic_DNA"/>
</dbReference>
<sequence length="280" mass="31799">MNKFLLLVILLNASCHTNNPKIIADLPKDLEEVSGTETIVDSDLIWMLNDSGNKPNLYGVSKKGNIKKELKIKAKNNDWEDLTSDKAGNLYIGDFGNNLNERKNLAILKVKHSDLNNNKAIDVERISFHYPNQDKYPPKKDKMYFDCEAFFHFNDSLYLFTKSRVKDNPGKTDVYKIPATKGNHAAKFVGTFTTCEDLTCWTTSVDISDDGKQMALLTQKAVLVFSNFNADDFFSGSIETYHFNSETQKEGICFKNNKTLYITDERDQGGDGNLYELKLK</sequence>
<organism evidence="1 2">
    <name type="scientific">Thalassobellus suaedae</name>
    <dbReference type="NCBI Taxonomy" id="3074124"/>
    <lineage>
        <taxon>Bacteria</taxon>
        <taxon>Pseudomonadati</taxon>
        <taxon>Bacteroidota</taxon>
        <taxon>Flavobacteriia</taxon>
        <taxon>Flavobacteriales</taxon>
        <taxon>Flavobacteriaceae</taxon>
        <taxon>Thalassobellus</taxon>
    </lineage>
</organism>